<dbReference type="Proteomes" id="UP000014974">
    <property type="component" value="Unassembled WGS sequence"/>
</dbReference>
<proteinExistence type="inferred from homology"/>
<dbReference type="PATRIC" id="fig|641524.5.peg.3214"/>
<keyword evidence="2 3" id="KW-0413">Isomerase</keyword>
<reference evidence="3 4" key="1">
    <citation type="journal article" date="2013" name="Genome Announc.">
        <title>Draft Genome Sequence of Cyclobacterium qasimii Strain M12-11BT, Isolated from Arctic Marine Sediment.</title>
        <authorList>
            <person name="Shivaji S."/>
            <person name="Ara S."/>
            <person name="Singh A."/>
            <person name="Kumar Pinnaka A."/>
        </authorList>
    </citation>
    <scope>NUCLEOTIDE SEQUENCE [LARGE SCALE GENOMIC DNA]</scope>
    <source>
        <strain evidence="3 4">M12-11B</strain>
    </source>
</reference>
<evidence type="ECO:0000313" key="4">
    <source>
        <dbReference type="Proteomes" id="UP000014974"/>
    </source>
</evidence>
<dbReference type="EMBL" id="ATNM01000114">
    <property type="protein sequence ID" value="EPR67814.1"/>
    <property type="molecule type" value="Genomic_DNA"/>
</dbReference>
<dbReference type="InterPro" id="IPR008928">
    <property type="entry name" value="6-hairpin_glycosidase_sf"/>
</dbReference>
<evidence type="ECO:0000313" key="3">
    <source>
        <dbReference type="EMBL" id="EPR67814.1"/>
    </source>
</evidence>
<dbReference type="STRING" id="641524.ADICYQ_3240"/>
<dbReference type="eggNOG" id="COG2942">
    <property type="taxonomic scope" value="Bacteria"/>
</dbReference>
<evidence type="ECO:0000256" key="2">
    <source>
        <dbReference type="ARBA" id="ARBA00023235"/>
    </source>
</evidence>
<dbReference type="GO" id="GO:0005975">
    <property type="term" value="P:carbohydrate metabolic process"/>
    <property type="evidence" value="ECO:0007669"/>
    <property type="project" value="InterPro"/>
</dbReference>
<comment type="caution">
    <text evidence="3">The sequence shown here is derived from an EMBL/GenBank/DDBJ whole genome shotgun (WGS) entry which is preliminary data.</text>
</comment>
<sequence>MKQYLNLYKEELLNNVIPFWEKNSPDKVNGGYFTCLDQFGKVYDTDKFVWLQARQVWMFAMLYDQVKPNTEWLDLAKNGADFLIKHGRDKNGAFYFL</sequence>
<dbReference type="PANTHER" id="PTHR15108">
    <property type="entry name" value="N-ACYLGLUCOSAMINE-2-EPIMERASE"/>
    <property type="match status" value="1"/>
</dbReference>
<dbReference type="RefSeq" id="WP_020890398.1">
    <property type="nucleotide sequence ID" value="NZ_ATNM01000114.1"/>
</dbReference>
<dbReference type="InterPro" id="IPR010819">
    <property type="entry name" value="AGE/CE"/>
</dbReference>
<dbReference type="InterPro" id="IPR012341">
    <property type="entry name" value="6hp_glycosidase-like_sf"/>
</dbReference>
<comment type="similarity">
    <text evidence="1">Belongs to the N-acylglucosamine 2-epimerase family.</text>
</comment>
<accession>S7WM43</accession>
<dbReference type="SUPFAM" id="SSF48208">
    <property type="entry name" value="Six-hairpin glycosidases"/>
    <property type="match status" value="1"/>
</dbReference>
<name>S7WM43_9BACT</name>
<evidence type="ECO:0000256" key="1">
    <source>
        <dbReference type="ARBA" id="ARBA00008558"/>
    </source>
</evidence>
<dbReference type="EC" id="5.1.3.8" evidence="3"/>
<dbReference type="GO" id="GO:0050121">
    <property type="term" value="F:N-acylglucosamine 2-epimerase activity"/>
    <property type="evidence" value="ECO:0007669"/>
    <property type="project" value="UniProtKB-EC"/>
</dbReference>
<organism evidence="3 4">
    <name type="scientific">Cyclobacterium qasimii M12-11B</name>
    <dbReference type="NCBI Taxonomy" id="641524"/>
    <lineage>
        <taxon>Bacteria</taxon>
        <taxon>Pseudomonadati</taxon>
        <taxon>Bacteroidota</taxon>
        <taxon>Cytophagia</taxon>
        <taxon>Cytophagales</taxon>
        <taxon>Cyclobacteriaceae</taxon>
        <taxon>Cyclobacterium</taxon>
    </lineage>
</organism>
<dbReference type="Pfam" id="PF07221">
    <property type="entry name" value="GlcNAc_2-epim"/>
    <property type="match status" value="1"/>
</dbReference>
<dbReference type="AlphaFoldDB" id="S7WM43"/>
<gene>
    <name evidence="3" type="ORF">ADICYQ_3240</name>
</gene>
<dbReference type="Gene3D" id="1.50.10.10">
    <property type="match status" value="1"/>
</dbReference>
<protein>
    <submittedName>
        <fullName evidence="3">N-acylglucosamine 2-epimerase</fullName>
        <ecNumber evidence="3">5.1.3.8</ecNumber>
    </submittedName>
</protein>